<dbReference type="InterPro" id="IPR001375">
    <property type="entry name" value="Peptidase_S9_cat"/>
</dbReference>
<accession>A0A9Q8X1C9</accession>
<dbReference type="EMBL" id="CP097966">
    <property type="protein sequence ID" value="URQ63634.1"/>
    <property type="molecule type" value="Genomic_DNA"/>
</dbReference>
<keyword evidence="1" id="KW-0378">Hydrolase</keyword>
<reference evidence="3" key="1">
    <citation type="submission" date="2022-05" db="EMBL/GenBank/DDBJ databases">
        <title>Single-amplified genomics reveal most streamlined microbe among free-living bacteria.</title>
        <authorList>
            <person name="Roda-Garcia J."/>
            <person name="Haro-Moreno J.M."/>
            <person name="Rodriguez-Valera F."/>
            <person name="Almagro-Moreno S."/>
            <person name="Lopez-Perez M."/>
        </authorList>
    </citation>
    <scope>NUCLEOTIDE SEQUENCE</scope>
    <source>
        <strain evidence="3">TMED112-D2-2</strain>
    </source>
</reference>
<organism evidence="3 4">
    <name type="scientific">SAR86 cluster bacterium</name>
    <dbReference type="NCBI Taxonomy" id="2030880"/>
    <lineage>
        <taxon>Bacteria</taxon>
        <taxon>Pseudomonadati</taxon>
        <taxon>Pseudomonadota</taxon>
        <taxon>Gammaproteobacteria</taxon>
        <taxon>SAR86 cluster</taxon>
    </lineage>
</organism>
<dbReference type="InterPro" id="IPR029058">
    <property type="entry name" value="AB_hydrolase_fold"/>
</dbReference>
<evidence type="ECO:0000313" key="4">
    <source>
        <dbReference type="Proteomes" id="UP001056381"/>
    </source>
</evidence>
<protein>
    <submittedName>
        <fullName evidence="3">Prolyl oligopeptidase family serine peptidase</fullName>
    </submittedName>
</protein>
<keyword evidence="4" id="KW-1185">Reference proteome</keyword>
<gene>
    <name evidence="3" type="ORF">M9B40_02405</name>
</gene>
<evidence type="ECO:0000259" key="2">
    <source>
        <dbReference type="Pfam" id="PF00326"/>
    </source>
</evidence>
<dbReference type="PANTHER" id="PTHR42776">
    <property type="entry name" value="SERINE PEPTIDASE S9 FAMILY MEMBER"/>
    <property type="match status" value="1"/>
</dbReference>
<evidence type="ECO:0000313" key="3">
    <source>
        <dbReference type="EMBL" id="URQ63634.1"/>
    </source>
</evidence>
<dbReference type="GO" id="GO:0006508">
    <property type="term" value="P:proteolysis"/>
    <property type="evidence" value="ECO:0007669"/>
    <property type="project" value="InterPro"/>
</dbReference>
<dbReference type="Gene3D" id="3.40.50.1820">
    <property type="entry name" value="alpha/beta hydrolase"/>
    <property type="match status" value="1"/>
</dbReference>
<name>A0A9Q8X1C9_9GAMM</name>
<dbReference type="SUPFAM" id="SSF53474">
    <property type="entry name" value="alpha/beta-Hydrolases"/>
    <property type="match status" value="1"/>
</dbReference>
<sequence>MLSILDLDTKEIIYNHEFVRGDQISTFYWASKDRLVFELLRSGRDSTRYFATGQVYSTNIDGTKQIMLAGYNAKREAIRTGQGSAKRPAQVANMMPDDKEHIIVQFYDSSEFFELWKMNIYNGRMSKITTAPVKQADFTFDSQGEVTGALGVNLQFELVYYIYKENLPIEYDPLDCREASDDETCVRVRTSRPKVSDWQFLTKVDPFKQIQPISSFGRKIYMLGYGEGNKSDRRGLYTYDIISKKYNEIFTHPRVDIEIGAIAVDDANKVIGVRADDAYPSFVVLKSVKSDLKDALIEIQKAYPYESFYVTSSSTDMNRLIVYMTSDINPGTFFLYDRNKSEFTPLARQWSKVNYQDLNQMIAYDFKNRDGVPIQAFFTQAKNKSSKKTIIYPHGGPWARDYWGYDPTVQFLAENDFNVIQMNIRGSTGYGYKFVSEVFGNFEEVLEDIYDGIEFFHSEGLIDKENLCIYGGSYGGYAATMAPINRPDLFKCAASDAGLYDIEAQYIRGDIRRSRGGKVFLDRAFKGDNNEIDATQSPINRVSEMKVPFFLLHGKQDIRTPFRDAELFMNEMDKNNISYEKMIITKEEHGFSNEENREASMERLLKFFNKYL</sequence>
<dbReference type="Proteomes" id="UP001056381">
    <property type="component" value="Chromosome"/>
</dbReference>
<feature type="domain" description="Peptidase S9 prolyl oligopeptidase catalytic" evidence="2">
    <location>
        <begin position="404"/>
        <end position="612"/>
    </location>
</feature>
<dbReference type="PANTHER" id="PTHR42776:SF27">
    <property type="entry name" value="DIPEPTIDYL PEPTIDASE FAMILY MEMBER 6"/>
    <property type="match status" value="1"/>
</dbReference>
<dbReference type="GO" id="GO:0004252">
    <property type="term" value="F:serine-type endopeptidase activity"/>
    <property type="evidence" value="ECO:0007669"/>
    <property type="project" value="TreeGrafter"/>
</dbReference>
<evidence type="ECO:0000256" key="1">
    <source>
        <dbReference type="ARBA" id="ARBA00022801"/>
    </source>
</evidence>
<dbReference type="AlphaFoldDB" id="A0A9Q8X1C9"/>
<dbReference type="Pfam" id="PF00326">
    <property type="entry name" value="Peptidase_S9"/>
    <property type="match status" value="1"/>
</dbReference>
<proteinExistence type="predicted"/>